<evidence type="ECO:0000313" key="3">
    <source>
        <dbReference type="Proteomes" id="UP000824088"/>
    </source>
</evidence>
<dbReference type="Pfam" id="PF03009">
    <property type="entry name" value="GDPD"/>
    <property type="match status" value="1"/>
</dbReference>
<reference evidence="2" key="2">
    <citation type="journal article" date="2021" name="PeerJ">
        <title>Extensive microbial diversity within the chicken gut microbiome revealed by metagenomics and culture.</title>
        <authorList>
            <person name="Gilroy R."/>
            <person name="Ravi A."/>
            <person name="Getino M."/>
            <person name="Pursley I."/>
            <person name="Horton D.L."/>
            <person name="Alikhan N.F."/>
            <person name="Baker D."/>
            <person name="Gharbi K."/>
            <person name="Hall N."/>
            <person name="Watson M."/>
            <person name="Adriaenssens E.M."/>
            <person name="Foster-Nyarko E."/>
            <person name="Jarju S."/>
            <person name="Secka A."/>
            <person name="Antonio M."/>
            <person name="Oren A."/>
            <person name="Chaudhuri R.R."/>
            <person name="La Ragione R."/>
            <person name="Hildebrand F."/>
            <person name="Pallen M.J."/>
        </authorList>
    </citation>
    <scope>NUCLEOTIDE SEQUENCE</scope>
    <source>
        <strain evidence="2">1063</strain>
    </source>
</reference>
<dbReference type="EMBL" id="DVMN01000113">
    <property type="protein sequence ID" value="HIU21813.1"/>
    <property type="molecule type" value="Genomic_DNA"/>
</dbReference>
<dbReference type="InterPro" id="IPR030395">
    <property type="entry name" value="GP_PDE_dom"/>
</dbReference>
<name>A0A9D1HUD6_9FIRM</name>
<evidence type="ECO:0000313" key="2">
    <source>
        <dbReference type="EMBL" id="HIU21813.1"/>
    </source>
</evidence>
<dbReference type="Proteomes" id="UP000824088">
    <property type="component" value="Unassembled WGS sequence"/>
</dbReference>
<dbReference type="GO" id="GO:0006629">
    <property type="term" value="P:lipid metabolic process"/>
    <property type="evidence" value="ECO:0007669"/>
    <property type="project" value="InterPro"/>
</dbReference>
<sequence>MKKKFKVLFGVMLGLFVLIFGVSCCVIGIADCDVEKNYFAGEVNPYIAETTAMVSAHRAGSIVAPENTLNAFELGIEEATTGGYTVDIWEFDLHITKDGELILLHDHTLDRTSNSEQVFGVSDARPEDYTLAQLRRLNMGYDFELNGEYPFRNLSEAEITAQGLRVCTLDEVLDYMASDEAVAAAPEEYGKFRYVIEIKNSGKLGEQAADILYETLKERGLLGDVVFGTFNQNVTDYVDENYPDMLRSSSICEVLDFWFAYLTNADLSKRGVGYCALQIPYSKTISFLGTEGLIEYAHKYNIAVQYWTINDADDVAYLQSIGADCVMSDDPDMCYDVLKG</sequence>
<gene>
    <name evidence="2" type="ORF">IAD51_06275</name>
</gene>
<dbReference type="PROSITE" id="PS51257">
    <property type="entry name" value="PROKAR_LIPOPROTEIN"/>
    <property type="match status" value="1"/>
</dbReference>
<evidence type="ECO:0000259" key="1">
    <source>
        <dbReference type="PROSITE" id="PS51704"/>
    </source>
</evidence>
<dbReference type="PROSITE" id="PS51704">
    <property type="entry name" value="GP_PDE"/>
    <property type="match status" value="1"/>
</dbReference>
<dbReference type="PANTHER" id="PTHR46211:SF14">
    <property type="entry name" value="GLYCEROPHOSPHODIESTER PHOSPHODIESTERASE"/>
    <property type="match status" value="1"/>
</dbReference>
<dbReference type="GO" id="GO:0008081">
    <property type="term" value="F:phosphoric diester hydrolase activity"/>
    <property type="evidence" value="ECO:0007669"/>
    <property type="project" value="InterPro"/>
</dbReference>
<dbReference type="PANTHER" id="PTHR46211">
    <property type="entry name" value="GLYCEROPHOSPHORYL DIESTER PHOSPHODIESTERASE"/>
    <property type="match status" value="1"/>
</dbReference>
<protein>
    <recommendedName>
        <fullName evidence="1">GP-PDE domain-containing protein</fullName>
    </recommendedName>
</protein>
<dbReference type="AlphaFoldDB" id="A0A9D1HUD6"/>
<dbReference type="Gene3D" id="3.20.20.190">
    <property type="entry name" value="Phosphatidylinositol (PI) phosphodiesterase"/>
    <property type="match status" value="1"/>
</dbReference>
<reference evidence="2" key="1">
    <citation type="submission" date="2020-10" db="EMBL/GenBank/DDBJ databases">
        <authorList>
            <person name="Gilroy R."/>
        </authorList>
    </citation>
    <scope>NUCLEOTIDE SEQUENCE</scope>
    <source>
        <strain evidence="2">1063</strain>
    </source>
</reference>
<proteinExistence type="predicted"/>
<accession>A0A9D1HUD6</accession>
<feature type="domain" description="GP-PDE" evidence="1">
    <location>
        <begin position="52"/>
        <end position="338"/>
    </location>
</feature>
<comment type="caution">
    <text evidence="2">The sequence shown here is derived from an EMBL/GenBank/DDBJ whole genome shotgun (WGS) entry which is preliminary data.</text>
</comment>
<dbReference type="InterPro" id="IPR017946">
    <property type="entry name" value="PLC-like_Pdiesterase_TIM-brl"/>
</dbReference>
<dbReference type="SUPFAM" id="SSF51695">
    <property type="entry name" value="PLC-like phosphodiesterases"/>
    <property type="match status" value="1"/>
</dbReference>
<organism evidence="2 3">
    <name type="scientific">Candidatus Limadaptatus stercorigallinarum</name>
    <dbReference type="NCBI Taxonomy" id="2840845"/>
    <lineage>
        <taxon>Bacteria</taxon>
        <taxon>Bacillati</taxon>
        <taxon>Bacillota</taxon>
        <taxon>Clostridia</taxon>
        <taxon>Eubacteriales</taxon>
        <taxon>Candidatus Limadaptatus</taxon>
    </lineage>
</organism>